<keyword evidence="3" id="KW-0804">Transcription</keyword>
<dbReference type="Proteomes" id="UP000649289">
    <property type="component" value="Unassembled WGS sequence"/>
</dbReference>
<evidence type="ECO:0000256" key="3">
    <source>
        <dbReference type="ARBA" id="ARBA00023163"/>
    </source>
</evidence>
<accession>A0ABR8MPC9</accession>
<sequence length="220" mass="23349">MSKTLHQGLRVLELLAERGDGLTITEIATGIEVHRTVAHRLAHTLEAHRLVRRDRAKRFHLGAGLVPLAEPVERDLRLVATPLLQELADDLQATAHLVVREDEDTARAMLVIEPRNATVHVAFRPGQVDRIDQGSAGLALLAARPRREGERAEVAAAREVGYAVTFGEVTPAVGGISAHVPGGHDGTALSIGVSVFDVSDAGRIGPAVVAAAARLGRELG</sequence>
<dbReference type="EMBL" id="JACXYY010000008">
    <property type="protein sequence ID" value="MBD3916717.1"/>
    <property type="molecule type" value="Genomic_DNA"/>
</dbReference>
<dbReference type="PANTHER" id="PTHR30136">
    <property type="entry name" value="HELIX-TURN-HELIX TRANSCRIPTIONAL REGULATOR, ICLR FAMILY"/>
    <property type="match status" value="1"/>
</dbReference>
<dbReference type="InterPro" id="IPR050707">
    <property type="entry name" value="HTH_MetabolicPath_Reg"/>
</dbReference>
<keyword evidence="1" id="KW-0805">Transcription regulation</keyword>
<evidence type="ECO:0000259" key="5">
    <source>
        <dbReference type="PROSITE" id="PS51078"/>
    </source>
</evidence>
<dbReference type="SMART" id="SM00346">
    <property type="entry name" value="HTH_ICLR"/>
    <property type="match status" value="1"/>
</dbReference>
<evidence type="ECO:0000259" key="4">
    <source>
        <dbReference type="PROSITE" id="PS51077"/>
    </source>
</evidence>
<evidence type="ECO:0000256" key="1">
    <source>
        <dbReference type="ARBA" id="ARBA00023015"/>
    </source>
</evidence>
<evidence type="ECO:0000256" key="2">
    <source>
        <dbReference type="ARBA" id="ARBA00023125"/>
    </source>
</evidence>
<keyword evidence="7" id="KW-1185">Reference proteome</keyword>
<dbReference type="InterPro" id="IPR036388">
    <property type="entry name" value="WH-like_DNA-bd_sf"/>
</dbReference>
<dbReference type="InterPro" id="IPR014757">
    <property type="entry name" value="Tscrpt_reg_IclR_C"/>
</dbReference>
<dbReference type="InterPro" id="IPR005471">
    <property type="entry name" value="Tscrpt_reg_IclR_N"/>
</dbReference>
<evidence type="ECO:0000313" key="6">
    <source>
        <dbReference type="EMBL" id="MBD3916717.1"/>
    </source>
</evidence>
<organism evidence="6 7">
    <name type="scientific">Nocardioides hwasunensis</name>
    <dbReference type="NCBI Taxonomy" id="397258"/>
    <lineage>
        <taxon>Bacteria</taxon>
        <taxon>Bacillati</taxon>
        <taxon>Actinomycetota</taxon>
        <taxon>Actinomycetes</taxon>
        <taxon>Propionibacteriales</taxon>
        <taxon>Nocardioidaceae</taxon>
        <taxon>Nocardioides</taxon>
    </lineage>
</organism>
<name>A0ABR8MPC9_9ACTN</name>
<dbReference type="SUPFAM" id="SSF46785">
    <property type="entry name" value="Winged helix' DNA-binding domain"/>
    <property type="match status" value="1"/>
</dbReference>
<feature type="domain" description="IclR-ED" evidence="5">
    <location>
        <begin position="57"/>
        <end position="220"/>
    </location>
</feature>
<feature type="domain" description="HTH iclR-type" evidence="4">
    <location>
        <begin position="2"/>
        <end position="63"/>
    </location>
</feature>
<evidence type="ECO:0000313" key="7">
    <source>
        <dbReference type="Proteomes" id="UP000649289"/>
    </source>
</evidence>
<dbReference type="Gene3D" id="3.30.450.40">
    <property type="match status" value="2"/>
</dbReference>
<dbReference type="PANTHER" id="PTHR30136:SF24">
    <property type="entry name" value="HTH-TYPE TRANSCRIPTIONAL REPRESSOR ALLR"/>
    <property type="match status" value="1"/>
</dbReference>
<dbReference type="Pfam" id="PF09339">
    <property type="entry name" value="HTH_IclR"/>
    <property type="match status" value="1"/>
</dbReference>
<dbReference type="Gene3D" id="1.10.10.10">
    <property type="entry name" value="Winged helix-like DNA-binding domain superfamily/Winged helix DNA-binding domain"/>
    <property type="match status" value="1"/>
</dbReference>
<dbReference type="InterPro" id="IPR029016">
    <property type="entry name" value="GAF-like_dom_sf"/>
</dbReference>
<dbReference type="SUPFAM" id="SSF55781">
    <property type="entry name" value="GAF domain-like"/>
    <property type="match status" value="1"/>
</dbReference>
<dbReference type="PROSITE" id="PS51077">
    <property type="entry name" value="HTH_ICLR"/>
    <property type="match status" value="1"/>
</dbReference>
<dbReference type="PROSITE" id="PS51078">
    <property type="entry name" value="ICLR_ED"/>
    <property type="match status" value="1"/>
</dbReference>
<reference evidence="6 7" key="1">
    <citation type="submission" date="2020-09" db="EMBL/GenBank/DDBJ databases">
        <title>novel species in genus Nocardioides.</title>
        <authorList>
            <person name="Zhang G."/>
        </authorList>
    </citation>
    <scope>NUCLEOTIDE SEQUENCE [LARGE SCALE GENOMIC DNA]</scope>
    <source>
        <strain evidence="6 7">19197</strain>
    </source>
</reference>
<dbReference type="InterPro" id="IPR036390">
    <property type="entry name" value="WH_DNA-bd_sf"/>
</dbReference>
<proteinExistence type="predicted"/>
<gene>
    <name evidence="6" type="ORF">IEZ25_19020</name>
</gene>
<keyword evidence="2" id="KW-0238">DNA-binding</keyword>
<protein>
    <submittedName>
        <fullName evidence="6">Helix-turn-helix domain-containing protein</fullName>
    </submittedName>
</protein>
<comment type="caution">
    <text evidence="6">The sequence shown here is derived from an EMBL/GenBank/DDBJ whole genome shotgun (WGS) entry which is preliminary data.</text>
</comment>